<reference evidence="2 3" key="1">
    <citation type="submission" date="2020-08" db="EMBL/GenBank/DDBJ databases">
        <title>A Genomic Blueprint of the Chicken Gut Microbiome.</title>
        <authorList>
            <person name="Gilroy R."/>
            <person name="Ravi A."/>
            <person name="Getino M."/>
            <person name="Pursley I."/>
            <person name="Horton D.L."/>
            <person name="Alikhan N.-F."/>
            <person name="Baker D."/>
            <person name="Gharbi K."/>
            <person name="Hall N."/>
            <person name="Watson M."/>
            <person name="Adriaenssens E.M."/>
            <person name="Foster-Nyarko E."/>
            <person name="Jarju S."/>
            <person name="Secka A."/>
            <person name="Antonio M."/>
            <person name="Oren A."/>
            <person name="Chaudhuri R."/>
            <person name="La Ragione R.M."/>
            <person name="Hildebrand F."/>
            <person name="Pallen M.J."/>
        </authorList>
    </citation>
    <scope>NUCLEOTIDE SEQUENCE [LARGE SCALE GENOMIC DNA]</scope>
    <source>
        <strain evidence="2 3">Sa1BUA1</strain>
    </source>
</reference>
<evidence type="ECO:0000256" key="1">
    <source>
        <dbReference type="SAM" id="Phobius"/>
    </source>
</evidence>
<keyword evidence="1" id="KW-0472">Membrane</keyword>
<keyword evidence="3" id="KW-1185">Reference proteome</keyword>
<keyword evidence="1" id="KW-0812">Transmembrane</keyword>
<keyword evidence="1" id="KW-1133">Transmembrane helix</keyword>
<evidence type="ECO:0000313" key="3">
    <source>
        <dbReference type="Proteomes" id="UP000661894"/>
    </source>
</evidence>
<accession>A0ABR8YY38</accession>
<feature type="transmembrane region" description="Helical" evidence="1">
    <location>
        <begin position="68"/>
        <end position="91"/>
    </location>
</feature>
<comment type="caution">
    <text evidence="2">The sequence shown here is derived from an EMBL/GenBank/DDBJ whole genome shotgun (WGS) entry which is preliminary data.</text>
</comment>
<dbReference type="EMBL" id="JACSPO010000001">
    <property type="protein sequence ID" value="MBD8060987.1"/>
    <property type="molecule type" value="Genomic_DNA"/>
</dbReference>
<proteinExistence type="predicted"/>
<dbReference type="Proteomes" id="UP000661894">
    <property type="component" value="Unassembled WGS sequence"/>
</dbReference>
<dbReference type="RefSeq" id="WP_251838133.1">
    <property type="nucleotide sequence ID" value="NZ_JACSPO010000001.1"/>
</dbReference>
<protein>
    <submittedName>
        <fullName evidence="2">Uncharacterized protein</fullName>
    </submittedName>
</protein>
<evidence type="ECO:0000313" key="2">
    <source>
        <dbReference type="EMBL" id="MBD8060987.1"/>
    </source>
</evidence>
<sequence>MKKAMLVINSVVGGTLLTLAVVVLSLLFLMFSVGEGLGRREGLFGSLYFEATSVSGGVDATMGVNNTVGIVGVLLVCIALIALVQLAYLGLKRYRAELIRERAQPSGSA</sequence>
<feature type="transmembrane region" description="Helical" evidence="1">
    <location>
        <begin position="7"/>
        <end position="31"/>
    </location>
</feature>
<gene>
    <name evidence="2" type="ORF">H9624_01460</name>
</gene>
<name>A0ABR8YY38_9MICO</name>
<organism evidence="2 3">
    <name type="scientific">Oceanitalea stevensii</name>
    <dbReference type="NCBI Taxonomy" id="2763072"/>
    <lineage>
        <taxon>Bacteria</taxon>
        <taxon>Bacillati</taxon>
        <taxon>Actinomycetota</taxon>
        <taxon>Actinomycetes</taxon>
        <taxon>Micrococcales</taxon>
        <taxon>Bogoriellaceae</taxon>
        <taxon>Georgenia</taxon>
    </lineage>
</organism>